<gene>
    <name evidence="2" type="ORF">MELLADRAFT_85960</name>
</gene>
<evidence type="ECO:0000313" key="3">
    <source>
        <dbReference type="Proteomes" id="UP000001072"/>
    </source>
</evidence>
<dbReference type="KEGG" id="mlr:MELLADRAFT_85960"/>
<dbReference type="Proteomes" id="UP000001072">
    <property type="component" value="Unassembled WGS sequence"/>
</dbReference>
<feature type="compositionally biased region" description="Polar residues" evidence="1">
    <location>
        <begin position="1"/>
        <end position="29"/>
    </location>
</feature>
<keyword evidence="3" id="KW-1185">Reference proteome</keyword>
<sequence>MPSESMQVQTLTPSQHQHTPYTTNSTQHHQLAPHPSHTNAFEPHPPHPPHTNTFEPHPHHPFTQHPVPIPFVPQHPPSNPLQSYSAYLVMPPPWHNGTYHTGYATPMNPHHPFTYPFQQQYHQSLSYIPPSEPTGMPSPWPHSTYNPNPSSSLYGNPVDTNLQHQPHYQHTLSQHHSNSDSANRNFDYRRSQSICSFCSNSVGRSNSIS</sequence>
<feature type="compositionally biased region" description="Low complexity" evidence="1">
    <location>
        <begin position="50"/>
        <end position="66"/>
    </location>
</feature>
<dbReference type="RefSeq" id="XP_007409657.1">
    <property type="nucleotide sequence ID" value="XM_007409595.1"/>
</dbReference>
<feature type="compositionally biased region" description="Polar residues" evidence="1">
    <location>
        <begin position="141"/>
        <end position="163"/>
    </location>
</feature>
<dbReference type="HOGENOM" id="CLU_1315647_0_0_1"/>
<dbReference type="VEuPathDB" id="FungiDB:MELLADRAFT_85960"/>
<feature type="compositionally biased region" description="Pro residues" evidence="1">
    <location>
        <begin position="130"/>
        <end position="140"/>
    </location>
</feature>
<evidence type="ECO:0000256" key="1">
    <source>
        <dbReference type="SAM" id="MobiDB-lite"/>
    </source>
</evidence>
<feature type="region of interest" description="Disordered" evidence="1">
    <location>
        <begin position="1"/>
        <end position="76"/>
    </location>
</feature>
<reference evidence="3" key="1">
    <citation type="journal article" date="2011" name="Proc. Natl. Acad. Sci. U.S.A.">
        <title>Obligate biotrophy features unraveled by the genomic analysis of rust fungi.</title>
        <authorList>
            <person name="Duplessis S."/>
            <person name="Cuomo C.A."/>
            <person name="Lin Y.-C."/>
            <person name="Aerts A."/>
            <person name="Tisserant E."/>
            <person name="Veneault-Fourrey C."/>
            <person name="Joly D.L."/>
            <person name="Hacquard S."/>
            <person name="Amselem J."/>
            <person name="Cantarel B.L."/>
            <person name="Chiu R."/>
            <person name="Coutinho P.M."/>
            <person name="Feau N."/>
            <person name="Field M."/>
            <person name="Frey P."/>
            <person name="Gelhaye E."/>
            <person name="Goldberg J."/>
            <person name="Grabherr M.G."/>
            <person name="Kodira C.D."/>
            <person name="Kohler A."/>
            <person name="Kuees U."/>
            <person name="Lindquist E.A."/>
            <person name="Lucas S.M."/>
            <person name="Mago R."/>
            <person name="Mauceli E."/>
            <person name="Morin E."/>
            <person name="Murat C."/>
            <person name="Pangilinan J.L."/>
            <person name="Park R."/>
            <person name="Pearson M."/>
            <person name="Quesneville H."/>
            <person name="Rouhier N."/>
            <person name="Sakthikumar S."/>
            <person name="Salamov A.A."/>
            <person name="Schmutz J."/>
            <person name="Selles B."/>
            <person name="Shapiro H."/>
            <person name="Tanguay P."/>
            <person name="Tuskan G.A."/>
            <person name="Henrissat B."/>
            <person name="Van de Peer Y."/>
            <person name="Rouze P."/>
            <person name="Ellis J.G."/>
            <person name="Dodds P.N."/>
            <person name="Schein J.E."/>
            <person name="Zhong S."/>
            <person name="Hamelin R.C."/>
            <person name="Grigoriev I.V."/>
            <person name="Szabo L.J."/>
            <person name="Martin F."/>
        </authorList>
    </citation>
    <scope>NUCLEOTIDE SEQUENCE [LARGE SCALE GENOMIC DNA]</scope>
    <source>
        <strain evidence="3">98AG31 / pathotype 3-4-7</strain>
    </source>
</reference>
<dbReference type="InParanoid" id="F4RKA3"/>
<dbReference type="EMBL" id="GL883105">
    <property type="protein sequence ID" value="EGG07215.1"/>
    <property type="molecule type" value="Genomic_DNA"/>
</dbReference>
<evidence type="ECO:0000313" key="2">
    <source>
        <dbReference type="EMBL" id="EGG07215.1"/>
    </source>
</evidence>
<protein>
    <submittedName>
        <fullName evidence="2">Uncharacterized protein</fullName>
    </submittedName>
</protein>
<accession>F4RKA3</accession>
<proteinExistence type="predicted"/>
<name>F4RKA3_MELLP</name>
<feature type="compositionally biased region" description="Pro residues" evidence="1">
    <location>
        <begin position="67"/>
        <end position="76"/>
    </location>
</feature>
<feature type="region of interest" description="Disordered" evidence="1">
    <location>
        <begin position="129"/>
        <end position="163"/>
    </location>
</feature>
<organism evidence="3">
    <name type="scientific">Melampsora larici-populina (strain 98AG31 / pathotype 3-4-7)</name>
    <name type="common">Poplar leaf rust fungus</name>
    <dbReference type="NCBI Taxonomy" id="747676"/>
    <lineage>
        <taxon>Eukaryota</taxon>
        <taxon>Fungi</taxon>
        <taxon>Dikarya</taxon>
        <taxon>Basidiomycota</taxon>
        <taxon>Pucciniomycotina</taxon>
        <taxon>Pucciniomycetes</taxon>
        <taxon>Pucciniales</taxon>
        <taxon>Melampsoraceae</taxon>
        <taxon>Melampsora</taxon>
    </lineage>
</organism>
<dbReference type="GeneID" id="18934025"/>
<dbReference type="AlphaFoldDB" id="F4RKA3"/>